<dbReference type="PROSITE" id="PS51257">
    <property type="entry name" value="PROKAR_LIPOPROTEIN"/>
    <property type="match status" value="1"/>
</dbReference>
<dbReference type="OrthoDB" id="197688at2"/>
<dbReference type="PROSITE" id="PS51723">
    <property type="entry name" value="PEPTIDASE_M60"/>
    <property type="match status" value="1"/>
</dbReference>
<protein>
    <submittedName>
        <fullName evidence="2">Enhancin-like peptidase M60 family</fullName>
    </submittedName>
</protein>
<dbReference type="Gene3D" id="1.10.390.30">
    <property type="entry name" value="Peptidase M60, enhancin-like domain 3"/>
    <property type="match status" value="1"/>
</dbReference>
<dbReference type="EMBL" id="RAPY01000001">
    <property type="protein sequence ID" value="RKE55652.1"/>
    <property type="molecule type" value="Genomic_DNA"/>
</dbReference>
<dbReference type="Proteomes" id="UP000286246">
    <property type="component" value="Unassembled WGS sequence"/>
</dbReference>
<dbReference type="PANTHER" id="PTHR15730:SF5">
    <property type="entry name" value="SI:CH211-210B2.2-RELATED"/>
    <property type="match status" value="1"/>
</dbReference>
<name>A0A420BG17_SPHD1</name>
<evidence type="ECO:0000313" key="2">
    <source>
        <dbReference type="EMBL" id="RKE55652.1"/>
    </source>
</evidence>
<dbReference type="Pfam" id="PF13402">
    <property type="entry name" value="Peptidase_M60"/>
    <property type="match status" value="1"/>
</dbReference>
<dbReference type="InterPro" id="IPR031161">
    <property type="entry name" value="Peptidase_M60_dom"/>
</dbReference>
<accession>A0A420BG17</accession>
<reference evidence="2 3" key="1">
    <citation type="submission" date="2018-09" db="EMBL/GenBank/DDBJ databases">
        <title>Genomic Encyclopedia of Type Strains, Phase III (KMG-III): the genomes of soil and plant-associated and newly described type strains.</title>
        <authorList>
            <person name="Whitman W."/>
        </authorList>
    </citation>
    <scope>NUCLEOTIDE SEQUENCE [LARGE SCALE GENOMIC DNA]</scope>
    <source>
        <strain evidence="2 3">CECT 7938</strain>
    </source>
</reference>
<dbReference type="SMART" id="SM01276">
    <property type="entry name" value="M60-like"/>
    <property type="match status" value="1"/>
</dbReference>
<dbReference type="PANTHER" id="PTHR15730">
    <property type="entry name" value="EXPERIMENTAL AUTOIMMUNE PROSTATITIS ANTIGEN 2-RELATED"/>
    <property type="match status" value="1"/>
</dbReference>
<dbReference type="InterPro" id="IPR051244">
    <property type="entry name" value="TCAF"/>
</dbReference>
<dbReference type="RefSeq" id="WP_120257417.1">
    <property type="nucleotide sequence ID" value="NZ_RAPY01000001.1"/>
</dbReference>
<feature type="domain" description="Peptidase M60" evidence="1">
    <location>
        <begin position="68"/>
        <end position="370"/>
    </location>
</feature>
<comment type="caution">
    <text evidence="2">The sequence shown here is derived from an EMBL/GenBank/DDBJ whole genome shotgun (WGS) entry which is preliminary data.</text>
</comment>
<proteinExistence type="predicted"/>
<dbReference type="AlphaFoldDB" id="A0A420BG17"/>
<gene>
    <name evidence="2" type="ORF">DFQ12_0487</name>
</gene>
<dbReference type="Gene3D" id="3.40.390.80">
    <property type="entry name" value="Peptidase M60, enhancin-like domain 2"/>
    <property type="match status" value="1"/>
</dbReference>
<evidence type="ECO:0000313" key="3">
    <source>
        <dbReference type="Proteomes" id="UP000286246"/>
    </source>
</evidence>
<evidence type="ECO:0000259" key="1">
    <source>
        <dbReference type="PROSITE" id="PS51723"/>
    </source>
</evidence>
<dbReference type="InterPro" id="IPR035423">
    <property type="entry name" value="M60-like_N"/>
</dbReference>
<organism evidence="2 3">
    <name type="scientific">Sphingobacterium detergens</name>
    <dbReference type="NCBI Taxonomy" id="1145106"/>
    <lineage>
        <taxon>Bacteria</taxon>
        <taxon>Pseudomonadati</taxon>
        <taxon>Bacteroidota</taxon>
        <taxon>Sphingobacteriia</taxon>
        <taxon>Sphingobacteriales</taxon>
        <taxon>Sphingobacteriaceae</taxon>
        <taxon>Sphingobacterium</taxon>
    </lineage>
</organism>
<dbReference type="Pfam" id="PF17291">
    <property type="entry name" value="M60-like_N"/>
    <property type="match status" value="1"/>
</dbReference>
<sequence>MRKNIFYVIALCCIAVFSSCKKDAGRMISVLADLQSPALAIADSVQIFKITPSASTEVDRLQFRANHNDMQATGFYVAPNSTITLNVKINTGTTVARLAIGTPFRDNIRPVRQYFNLQAGTQTFTADQYGGLVYVIYTANNYSTPGEIEVTFGDGFIPVPYFQKGKTTHAQWLVTLDSLKNSAPDVMFSSDRTIMVANMDEALLYQNEDQQLIVDRLDSIIGFSNYISGLSGASGVHAIPYNKHLITVRDSSAGGYMAAGISIYFTESLSYRMLQPKYLSNTNGWGIWHEVGHTYQQKAWTWGNLTETTVNVYSLASERGFGIPVSRITANNSWPKLDTYFQKNIADRNFNAGDNDLKMIMFHQLWLAFGDNLYINLSRSTRENRPTVSTDAEKMRYFMLSACQITQKDLSDFFRKWGFKVDESVYTEIANLSLTAPAQDITLLRD</sequence>
<dbReference type="Gene3D" id="2.60.120.1250">
    <property type="entry name" value="Peptidase M60, enhancin-like domain 1"/>
    <property type="match status" value="1"/>
</dbReference>
<dbReference type="InterPro" id="IPR042279">
    <property type="entry name" value="Pep_M60_3"/>
</dbReference>
<keyword evidence="3" id="KW-1185">Reference proteome</keyword>